<accession>A0A5N5JF38</accession>
<dbReference type="EMBL" id="VDCV01000017">
    <property type="protein sequence ID" value="KAB5515975.1"/>
    <property type="molecule type" value="Genomic_DNA"/>
</dbReference>
<dbReference type="Proteomes" id="UP000326939">
    <property type="component" value="Chromosome 17"/>
</dbReference>
<organism evidence="2 3">
    <name type="scientific">Salix brachista</name>
    <dbReference type="NCBI Taxonomy" id="2182728"/>
    <lineage>
        <taxon>Eukaryota</taxon>
        <taxon>Viridiplantae</taxon>
        <taxon>Streptophyta</taxon>
        <taxon>Embryophyta</taxon>
        <taxon>Tracheophyta</taxon>
        <taxon>Spermatophyta</taxon>
        <taxon>Magnoliopsida</taxon>
        <taxon>eudicotyledons</taxon>
        <taxon>Gunneridae</taxon>
        <taxon>Pentapetalae</taxon>
        <taxon>rosids</taxon>
        <taxon>fabids</taxon>
        <taxon>Malpighiales</taxon>
        <taxon>Salicaceae</taxon>
        <taxon>Saliceae</taxon>
        <taxon>Salix</taxon>
    </lineage>
</organism>
<sequence>MVLLPWKGIEPGIVSSYKQVTRVKQNKMICAKKLIKLARKWQKLAAIGRKRITLPHPFERTDARSCCISSTTEKGHFVVYSTDQKRFLLPLKYLNSNIVRDLLKIAEEECRENTVDFHSQESLLIVFGSPSGSYKSPDTNLQLLNNRIRLVKLVQGWPCLTFPLTILSAHLISVSIYEENFPESICTPWQADSDSLSNFNASTSLKLQGNESTVFSPNNESVANCFMVLANQREAAASSDAE</sequence>
<protein>
    <recommendedName>
        <fullName evidence="4">Auxin-responsive protein</fullName>
    </recommendedName>
</protein>
<dbReference type="PANTHER" id="PTHR31175">
    <property type="entry name" value="AUXIN-RESPONSIVE FAMILY PROTEIN"/>
    <property type="match status" value="1"/>
</dbReference>
<gene>
    <name evidence="2" type="ORF">DKX38_026623</name>
</gene>
<evidence type="ECO:0000313" key="3">
    <source>
        <dbReference type="Proteomes" id="UP000326939"/>
    </source>
</evidence>
<comment type="similarity">
    <text evidence="1">Belongs to the ARG7 family.</text>
</comment>
<proteinExistence type="inferred from homology"/>
<dbReference type="PANTHER" id="PTHR31175:SF49">
    <property type="entry name" value="SAUR FAMILY PROTEIN"/>
    <property type="match status" value="1"/>
</dbReference>
<dbReference type="GO" id="GO:0009733">
    <property type="term" value="P:response to auxin"/>
    <property type="evidence" value="ECO:0007669"/>
    <property type="project" value="InterPro"/>
</dbReference>
<evidence type="ECO:0000256" key="1">
    <source>
        <dbReference type="ARBA" id="ARBA00006974"/>
    </source>
</evidence>
<dbReference type="InterPro" id="IPR003676">
    <property type="entry name" value="SAUR_fam"/>
</dbReference>
<dbReference type="Pfam" id="PF02519">
    <property type="entry name" value="Auxin_inducible"/>
    <property type="match status" value="1"/>
</dbReference>
<reference evidence="3" key="1">
    <citation type="journal article" date="2019" name="Gigascience">
        <title>De novo genome assembly of the endangered Acer yangbiense, a plant species with extremely small populations endemic to Yunnan Province, China.</title>
        <authorList>
            <person name="Yang J."/>
            <person name="Wariss H.M."/>
            <person name="Tao L."/>
            <person name="Zhang R."/>
            <person name="Yun Q."/>
            <person name="Hollingsworth P."/>
            <person name="Dao Z."/>
            <person name="Luo G."/>
            <person name="Guo H."/>
            <person name="Ma Y."/>
            <person name="Sun W."/>
        </authorList>
    </citation>
    <scope>NUCLEOTIDE SEQUENCE [LARGE SCALE GENOMIC DNA]</scope>
    <source>
        <strain evidence="3">cv. br00</strain>
    </source>
</reference>
<comment type="caution">
    <text evidence="2">The sequence shown here is derived from an EMBL/GenBank/DDBJ whole genome shotgun (WGS) entry which is preliminary data.</text>
</comment>
<evidence type="ECO:0000313" key="2">
    <source>
        <dbReference type="EMBL" id="KAB5515975.1"/>
    </source>
</evidence>
<name>A0A5N5JF38_9ROSI</name>
<dbReference type="AlphaFoldDB" id="A0A5N5JF38"/>
<keyword evidence="3" id="KW-1185">Reference proteome</keyword>
<evidence type="ECO:0008006" key="4">
    <source>
        <dbReference type="Google" id="ProtNLM"/>
    </source>
</evidence>